<feature type="compositionally biased region" description="Basic and acidic residues" evidence="5">
    <location>
        <begin position="49"/>
        <end position="58"/>
    </location>
</feature>
<dbReference type="STRING" id="1245748.A0A3R7IKC6"/>
<proteinExistence type="predicted"/>
<feature type="compositionally biased region" description="Basic residues" evidence="5">
    <location>
        <begin position="210"/>
        <end position="221"/>
    </location>
</feature>
<organism evidence="7 8">
    <name type="scientific">Aspergillus turcosus</name>
    <dbReference type="NCBI Taxonomy" id="1245748"/>
    <lineage>
        <taxon>Eukaryota</taxon>
        <taxon>Fungi</taxon>
        <taxon>Dikarya</taxon>
        <taxon>Ascomycota</taxon>
        <taxon>Pezizomycotina</taxon>
        <taxon>Eurotiomycetes</taxon>
        <taxon>Eurotiomycetidae</taxon>
        <taxon>Eurotiales</taxon>
        <taxon>Aspergillaceae</taxon>
        <taxon>Aspergillus</taxon>
        <taxon>Aspergillus subgen. Fumigati</taxon>
    </lineage>
</organism>
<evidence type="ECO:0000256" key="4">
    <source>
        <dbReference type="PROSITE-ProRule" id="PRU00176"/>
    </source>
</evidence>
<dbReference type="InterPro" id="IPR012677">
    <property type="entry name" value="Nucleotide-bd_a/b_plait_sf"/>
</dbReference>
<dbReference type="Gene3D" id="3.30.70.330">
    <property type="match status" value="1"/>
</dbReference>
<keyword evidence="3" id="KW-0539">Nucleus</keyword>
<feature type="compositionally biased region" description="Acidic residues" evidence="5">
    <location>
        <begin position="142"/>
        <end position="153"/>
    </location>
</feature>
<keyword evidence="8" id="KW-1185">Reference proteome</keyword>
<dbReference type="PROSITE" id="PS50102">
    <property type="entry name" value="RRM"/>
    <property type="match status" value="1"/>
</dbReference>
<dbReference type="Proteomes" id="UP000215289">
    <property type="component" value="Unassembled WGS sequence"/>
</dbReference>
<feature type="compositionally biased region" description="Basic and acidic residues" evidence="5">
    <location>
        <begin position="409"/>
        <end position="421"/>
    </location>
</feature>
<dbReference type="AlphaFoldDB" id="A0A3R7IKC6"/>
<feature type="compositionally biased region" description="Basic residues" evidence="5">
    <location>
        <begin position="462"/>
        <end position="472"/>
    </location>
</feature>
<feature type="region of interest" description="Disordered" evidence="5">
    <location>
        <begin position="183"/>
        <end position="230"/>
    </location>
</feature>
<comment type="subcellular location">
    <subcellularLocation>
        <location evidence="1">Nucleus</location>
        <location evidence="1">Nucleolus</location>
    </subcellularLocation>
</comment>
<evidence type="ECO:0000256" key="2">
    <source>
        <dbReference type="ARBA" id="ARBA00022884"/>
    </source>
</evidence>
<evidence type="ECO:0000256" key="3">
    <source>
        <dbReference type="ARBA" id="ARBA00023242"/>
    </source>
</evidence>
<feature type="domain" description="RRM" evidence="6">
    <location>
        <begin position="229"/>
        <end position="307"/>
    </location>
</feature>
<dbReference type="InterPro" id="IPR035979">
    <property type="entry name" value="RBD_domain_sf"/>
</dbReference>
<evidence type="ECO:0000256" key="1">
    <source>
        <dbReference type="ARBA" id="ARBA00004604"/>
    </source>
</evidence>
<dbReference type="CDD" id="cd12307">
    <property type="entry name" value="RRM_NIFK_like"/>
    <property type="match status" value="1"/>
</dbReference>
<dbReference type="PANTHER" id="PTHR46754">
    <property type="entry name" value="MKI67 FHA DOMAIN-INTERACTING NUCLEOLAR PHOSPHOPROTEIN"/>
    <property type="match status" value="1"/>
</dbReference>
<dbReference type="GO" id="GO:0003723">
    <property type="term" value="F:RNA binding"/>
    <property type="evidence" value="ECO:0007669"/>
    <property type="project" value="UniProtKB-UniRule"/>
</dbReference>
<name>A0A3R7IKC6_9EURO</name>
<dbReference type="SMART" id="SM00360">
    <property type="entry name" value="RRM"/>
    <property type="match status" value="1"/>
</dbReference>
<feature type="compositionally biased region" description="Acidic residues" evidence="5">
    <location>
        <begin position="185"/>
        <end position="197"/>
    </location>
</feature>
<protein>
    <recommendedName>
        <fullName evidence="6">RRM domain-containing protein</fullName>
    </recommendedName>
</protein>
<feature type="compositionally biased region" description="Basic and acidic residues" evidence="5">
    <location>
        <begin position="27"/>
        <end position="40"/>
    </location>
</feature>
<dbReference type="EMBL" id="NIDN02000007">
    <property type="protein sequence ID" value="RLM01195.1"/>
    <property type="molecule type" value="Genomic_DNA"/>
</dbReference>
<dbReference type="OrthoDB" id="21467at2759"/>
<evidence type="ECO:0000259" key="6">
    <source>
        <dbReference type="PROSITE" id="PS50102"/>
    </source>
</evidence>
<dbReference type="SUPFAM" id="SSF54928">
    <property type="entry name" value="RNA-binding domain, RBD"/>
    <property type="match status" value="1"/>
</dbReference>
<dbReference type="GO" id="GO:0005730">
    <property type="term" value="C:nucleolus"/>
    <property type="evidence" value="ECO:0007669"/>
    <property type="project" value="UniProtKB-SubCell"/>
</dbReference>
<gene>
    <name evidence="7" type="ORF">CFD26_106887</name>
</gene>
<accession>A0A3R7IKC6</accession>
<evidence type="ECO:0000313" key="7">
    <source>
        <dbReference type="EMBL" id="RLM01195.1"/>
    </source>
</evidence>
<feature type="region of interest" description="Disordered" evidence="5">
    <location>
        <begin position="1"/>
        <end position="171"/>
    </location>
</feature>
<feature type="compositionally biased region" description="Low complexity" evidence="5">
    <location>
        <begin position="446"/>
        <end position="459"/>
    </location>
</feature>
<feature type="compositionally biased region" description="Low complexity" evidence="5">
    <location>
        <begin position="118"/>
        <end position="132"/>
    </location>
</feature>
<feature type="region of interest" description="Disordered" evidence="5">
    <location>
        <begin position="389"/>
        <end position="472"/>
    </location>
</feature>
<dbReference type="Pfam" id="PF00076">
    <property type="entry name" value="RRM_1"/>
    <property type="match status" value="1"/>
</dbReference>
<evidence type="ECO:0000256" key="5">
    <source>
        <dbReference type="SAM" id="MobiDB-lite"/>
    </source>
</evidence>
<sequence length="472" mass="52394">MAPDKKDKKRKAATTVAADSPAKKTKKVEAKPSEAPKETPKSILKKNKKDVPATERKSASKLKLNGEPARQVKPRKRAADFLSDDENEPEVAVSEPKAITEEKKQPSKKKSKKEDGTAAPATKAKTSAAAAKPKAKKPEPEPVVEESDDEDDEKVPVISEDSSEDEEDDVLDDQTAALIKGFESSGDEDESGDEGFDPDQPVPKIPDSKKAKRKILKKQKKHGEPEAPGTVYVGRIPHGFYEHQMRAYFSQFGEITRLRLSRNRITGRSKHYAFVEFASNTVAKIVAETMDNYLMYGHILKCKYVPSDQLHPEVWKGANRRFKRTPWNRIEKKRLEKGKTREQWSERIDREQKRRLAKAEKLKALGYDYELPQLKSVDEVPVQEAKAIEAADESADEPVKAIEAPSAQEPKEETTVDETPKKEKKGSQSAPKKGTPKQDGEKASAKKAVNGAAASPATKVAKDKKAKAKVKA</sequence>
<comment type="caution">
    <text evidence="7">The sequence shown here is derived from an EMBL/GenBank/DDBJ whole genome shotgun (WGS) entry which is preliminary data.</text>
</comment>
<dbReference type="InterPro" id="IPR000504">
    <property type="entry name" value="RRM_dom"/>
</dbReference>
<keyword evidence="2 4" id="KW-0694">RNA-binding</keyword>
<reference evidence="7 8" key="1">
    <citation type="submission" date="2018-08" db="EMBL/GenBank/DDBJ databases">
        <title>Draft genome sequences of two Aspergillus turcosus clinical strains isolated from bronchoalveolar lavage fluid: one azole-susceptible and the other azole-resistant.</title>
        <authorList>
            <person name="Parent-Michaud M."/>
            <person name="Dufresne P.J."/>
            <person name="Fournier E."/>
            <person name="Martineau C."/>
            <person name="Moreira S."/>
            <person name="Perkins V."/>
            <person name="De Repentigny L."/>
            <person name="Dufresne S.F."/>
        </authorList>
    </citation>
    <scope>NUCLEOTIDE SEQUENCE [LARGE SCALE GENOMIC DNA]</scope>
    <source>
        <strain evidence="7">HMR AF 1038</strain>
    </source>
</reference>
<evidence type="ECO:0000313" key="8">
    <source>
        <dbReference type="Proteomes" id="UP000215289"/>
    </source>
</evidence>
<feature type="compositionally biased region" description="Acidic residues" evidence="5">
    <location>
        <begin position="161"/>
        <end position="171"/>
    </location>
</feature>